<dbReference type="AlphaFoldDB" id="A0A4S8MBN3"/>
<organism evidence="1 2">
    <name type="scientific">Dendrothele bispora (strain CBS 962.96)</name>
    <dbReference type="NCBI Taxonomy" id="1314807"/>
    <lineage>
        <taxon>Eukaryota</taxon>
        <taxon>Fungi</taxon>
        <taxon>Dikarya</taxon>
        <taxon>Basidiomycota</taxon>
        <taxon>Agaricomycotina</taxon>
        <taxon>Agaricomycetes</taxon>
        <taxon>Agaricomycetidae</taxon>
        <taxon>Agaricales</taxon>
        <taxon>Agaricales incertae sedis</taxon>
        <taxon>Dendrothele</taxon>
    </lineage>
</organism>
<dbReference type="Proteomes" id="UP000297245">
    <property type="component" value="Unassembled WGS sequence"/>
</dbReference>
<proteinExistence type="predicted"/>
<accession>A0A4S8MBN3</accession>
<name>A0A4S8MBN3_DENBC</name>
<sequence length="219" mass="24638">MVGGVTSLTALVPFFTTNTKRFLLHPQTTLPCQMATCKRLLRALMVLLRLRPKHQMLFVDWVNKHISCFLESGPIKSWGKEAPYRSPSRFHLVQRKPDTINDTITLGQQLKELVLCEFGQGNWIHKISLRVKVSMTLALNPGLSTQSFRVQTTLPSSKTSNDPLNLITTALVSGPLFVYRFHDLQGILALTSVESGTFTCPNIDFLTNEWDLVTTPRAL</sequence>
<reference evidence="1 2" key="1">
    <citation type="journal article" date="2019" name="Nat. Ecol. Evol.">
        <title>Megaphylogeny resolves global patterns of mushroom evolution.</title>
        <authorList>
            <person name="Varga T."/>
            <person name="Krizsan K."/>
            <person name="Foldi C."/>
            <person name="Dima B."/>
            <person name="Sanchez-Garcia M."/>
            <person name="Sanchez-Ramirez S."/>
            <person name="Szollosi G.J."/>
            <person name="Szarkandi J.G."/>
            <person name="Papp V."/>
            <person name="Albert L."/>
            <person name="Andreopoulos W."/>
            <person name="Angelini C."/>
            <person name="Antonin V."/>
            <person name="Barry K.W."/>
            <person name="Bougher N.L."/>
            <person name="Buchanan P."/>
            <person name="Buyck B."/>
            <person name="Bense V."/>
            <person name="Catcheside P."/>
            <person name="Chovatia M."/>
            <person name="Cooper J."/>
            <person name="Damon W."/>
            <person name="Desjardin D."/>
            <person name="Finy P."/>
            <person name="Geml J."/>
            <person name="Haridas S."/>
            <person name="Hughes K."/>
            <person name="Justo A."/>
            <person name="Karasinski D."/>
            <person name="Kautmanova I."/>
            <person name="Kiss B."/>
            <person name="Kocsube S."/>
            <person name="Kotiranta H."/>
            <person name="LaButti K.M."/>
            <person name="Lechner B.E."/>
            <person name="Liimatainen K."/>
            <person name="Lipzen A."/>
            <person name="Lukacs Z."/>
            <person name="Mihaltcheva S."/>
            <person name="Morgado L.N."/>
            <person name="Niskanen T."/>
            <person name="Noordeloos M.E."/>
            <person name="Ohm R.A."/>
            <person name="Ortiz-Santana B."/>
            <person name="Ovrebo C."/>
            <person name="Racz N."/>
            <person name="Riley R."/>
            <person name="Savchenko A."/>
            <person name="Shiryaev A."/>
            <person name="Soop K."/>
            <person name="Spirin V."/>
            <person name="Szebenyi C."/>
            <person name="Tomsovsky M."/>
            <person name="Tulloss R.E."/>
            <person name="Uehling J."/>
            <person name="Grigoriev I.V."/>
            <person name="Vagvolgyi C."/>
            <person name="Papp T."/>
            <person name="Martin F.M."/>
            <person name="Miettinen O."/>
            <person name="Hibbett D.S."/>
            <person name="Nagy L.G."/>
        </authorList>
    </citation>
    <scope>NUCLEOTIDE SEQUENCE [LARGE SCALE GENOMIC DNA]</scope>
    <source>
        <strain evidence="1 2">CBS 962.96</strain>
    </source>
</reference>
<evidence type="ECO:0000313" key="1">
    <source>
        <dbReference type="EMBL" id="THU99886.1"/>
    </source>
</evidence>
<gene>
    <name evidence="1" type="ORF">K435DRAFT_794593</name>
</gene>
<dbReference type="EMBL" id="ML179112">
    <property type="protein sequence ID" value="THU99886.1"/>
    <property type="molecule type" value="Genomic_DNA"/>
</dbReference>
<protein>
    <submittedName>
        <fullName evidence="1">Uncharacterized protein</fullName>
    </submittedName>
</protein>
<keyword evidence="2" id="KW-1185">Reference proteome</keyword>
<evidence type="ECO:0000313" key="2">
    <source>
        <dbReference type="Proteomes" id="UP000297245"/>
    </source>
</evidence>